<dbReference type="STRING" id="50718.SU60_14980"/>
<dbReference type="PANTHER" id="PTHR30160">
    <property type="entry name" value="TETRAACYLDISACCHARIDE 4'-KINASE-RELATED"/>
    <property type="match status" value="1"/>
</dbReference>
<proteinExistence type="predicted"/>
<dbReference type="EMBL" id="JXOK01000058">
    <property type="protein sequence ID" value="KIN10167.1"/>
    <property type="molecule type" value="Genomic_DNA"/>
</dbReference>
<keyword evidence="2" id="KW-0808">Transferase</keyword>
<dbReference type="AlphaFoldDB" id="A0A0C3I787"/>
<evidence type="ECO:0000256" key="2">
    <source>
        <dbReference type="ARBA" id="ARBA00022679"/>
    </source>
</evidence>
<organism evidence="3 4">
    <name type="scientific">Vibrio mytili</name>
    <dbReference type="NCBI Taxonomy" id="50718"/>
    <lineage>
        <taxon>Bacteria</taxon>
        <taxon>Pseudomonadati</taxon>
        <taxon>Pseudomonadota</taxon>
        <taxon>Gammaproteobacteria</taxon>
        <taxon>Vibrionales</taxon>
        <taxon>Vibrionaceae</taxon>
        <taxon>Vibrio</taxon>
    </lineage>
</organism>
<dbReference type="InterPro" id="IPR002201">
    <property type="entry name" value="Glyco_trans_9"/>
</dbReference>
<comment type="caution">
    <text evidence="3">The sequence shown here is derived from an EMBL/GenBank/DDBJ whole genome shotgun (WGS) entry which is preliminary data.</text>
</comment>
<dbReference type="Gene3D" id="3.40.50.2000">
    <property type="entry name" value="Glycogen Phosphorylase B"/>
    <property type="match status" value="2"/>
</dbReference>
<dbReference type="Proteomes" id="UP000031977">
    <property type="component" value="Unassembled WGS sequence"/>
</dbReference>
<keyword evidence="1" id="KW-0328">Glycosyltransferase</keyword>
<protein>
    <submittedName>
        <fullName evidence="3">6-pyruvoyl tetrahydropterin synthase</fullName>
    </submittedName>
</protein>
<dbReference type="GO" id="GO:0008713">
    <property type="term" value="F:ADP-heptose-lipopolysaccharide heptosyltransferase activity"/>
    <property type="evidence" value="ECO:0007669"/>
    <property type="project" value="TreeGrafter"/>
</dbReference>
<sequence>MTNVAVFVPHRAQFGNITTQIPLLCAIRKEIKDAKITVYTKSNNSELLVTAGLAEKIVNYKGWSIFKIVSSLNAQKFDKVFNIYSGSERVHAALFLAKVKEKYAFSNSKLLDKYGFYSQHVFTQKGKQYVANNNLELGNVVFGTQYDTSIINMLGSKDSAQQTKSRLTIVPAGGAGEFKVWPIEKYCEAAKTIYQTSKSIETITVILGPQECDKAAVVEACLKGCPYEIVQSPSIQTLVDIANSSRITLANDCGPCHIFQMLKVPMVMIWGWNVGSWGATSPYIPLQEWYHCTNHSWCVFPDEENKAIQSISAERVTSLALMELSRDPKSKESI</sequence>
<evidence type="ECO:0000313" key="4">
    <source>
        <dbReference type="Proteomes" id="UP000031977"/>
    </source>
</evidence>
<dbReference type="GO" id="GO:0005829">
    <property type="term" value="C:cytosol"/>
    <property type="evidence" value="ECO:0007669"/>
    <property type="project" value="TreeGrafter"/>
</dbReference>
<dbReference type="InterPro" id="IPR051199">
    <property type="entry name" value="LPS_LOS_Heptosyltrfase"/>
</dbReference>
<reference evidence="3 4" key="1">
    <citation type="submission" date="2015-01" db="EMBL/GenBank/DDBJ databases">
        <title>Draft genome of Vibrio mytili type strain CAIM 528.</title>
        <authorList>
            <person name="Gonzalez-Castillo A."/>
            <person name="Gomez-Gil B."/>
            <person name="Enciso-Ibarra J."/>
        </authorList>
    </citation>
    <scope>NUCLEOTIDE SEQUENCE [LARGE SCALE GENOMIC DNA]</scope>
    <source>
        <strain evidence="3 4">CAIM 528</strain>
    </source>
</reference>
<dbReference type="OrthoDB" id="8661261at2"/>
<evidence type="ECO:0000256" key="1">
    <source>
        <dbReference type="ARBA" id="ARBA00022676"/>
    </source>
</evidence>
<name>A0A0C3I787_9VIBR</name>
<dbReference type="RefSeq" id="WP_041156224.1">
    <property type="nucleotide sequence ID" value="NZ_CBCRVP010000020.1"/>
</dbReference>
<accession>A0A0C3I787</accession>
<gene>
    <name evidence="3" type="ORF">SU60_14980</name>
</gene>
<keyword evidence="4" id="KW-1185">Reference proteome</keyword>
<dbReference type="GO" id="GO:0009244">
    <property type="term" value="P:lipopolysaccharide core region biosynthetic process"/>
    <property type="evidence" value="ECO:0007669"/>
    <property type="project" value="TreeGrafter"/>
</dbReference>
<evidence type="ECO:0000313" key="3">
    <source>
        <dbReference type="EMBL" id="KIN10167.1"/>
    </source>
</evidence>
<dbReference type="Pfam" id="PF01075">
    <property type="entry name" value="Glyco_transf_9"/>
    <property type="match status" value="1"/>
</dbReference>
<dbReference type="SUPFAM" id="SSF53756">
    <property type="entry name" value="UDP-Glycosyltransferase/glycogen phosphorylase"/>
    <property type="match status" value="1"/>
</dbReference>